<feature type="signal peptide" evidence="2">
    <location>
        <begin position="1"/>
        <end position="36"/>
    </location>
</feature>
<evidence type="ECO:0000256" key="2">
    <source>
        <dbReference type="SAM" id="SignalP"/>
    </source>
</evidence>
<keyword evidence="4" id="KW-1185">Reference proteome</keyword>
<keyword evidence="2" id="KW-0732">Signal</keyword>
<protein>
    <recommendedName>
        <fullName evidence="5">Secreted protein</fullName>
    </recommendedName>
</protein>
<dbReference type="GeneID" id="115269052"/>
<reference evidence="3" key="2">
    <citation type="submission" date="2025-05" db="UniProtKB">
        <authorList>
            <consortium name="EnsemblMetazoa"/>
        </authorList>
    </citation>
    <scope>IDENTIFICATION</scope>
    <source>
        <strain evidence="3">Foshan</strain>
    </source>
</reference>
<reference evidence="4" key="1">
    <citation type="journal article" date="2015" name="Proc. Natl. Acad. Sci. U.S.A.">
        <title>Genome sequence of the Asian Tiger mosquito, Aedes albopictus, reveals insights into its biology, genetics, and evolution.</title>
        <authorList>
            <person name="Chen X.G."/>
            <person name="Jiang X."/>
            <person name="Gu J."/>
            <person name="Xu M."/>
            <person name="Wu Y."/>
            <person name="Deng Y."/>
            <person name="Zhang C."/>
            <person name="Bonizzoni M."/>
            <person name="Dermauw W."/>
            <person name="Vontas J."/>
            <person name="Armbruster P."/>
            <person name="Huang X."/>
            <person name="Yang Y."/>
            <person name="Zhang H."/>
            <person name="He W."/>
            <person name="Peng H."/>
            <person name="Liu Y."/>
            <person name="Wu K."/>
            <person name="Chen J."/>
            <person name="Lirakis M."/>
            <person name="Topalis P."/>
            <person name="Van Leeuwen T."/>
            <person name="Hall A.B."/>
            <person name="Jiang X."/>
            <person name="Thorpe C."/>
            <person name="Mueller R.L."/>
            <person name="Sun C."/>
            <person name="Waterhouse R.M."/>
            <person name="Yan G."/>
            <person name="Tu Z.J."/>
            <person name="Fang X."/>
            <person name="James A.A."/>
        </authorList>
    </citation>
    <scope>NUCLEOTIDE SEQUENCE [LARGE SCALE GENOMIC DNA]</scope>
    <source>
        <strain evidence="4">Foshan</strain>
    </source>
</reference>
<feature type="coiled-coil region" evidence="1">
    <location>
        <begin position="114"/>
        <end position="177"/>
    </location>
</feature>
<dbReference type="EnsemblMetazoa" id="AALFPA23_011775.R16726">
    <property type="protein sequence ID" value="AALFPA23_011775.P16726"/>
    <property type="gene ID" value="AALFPA23_011775"/>
</dbReference>
<proteinExistence type="predicted"/>
<keyword evidence="1" id="KW-0175">Coiled coil</keyword>
<name>A0ABM1YSH9_AEDAL</name>
<dbReference type="RefSeq" id="XP_062701315.1">
    <property type="nucleotide sequence ID" value="XM_062845331.1"/>
</dbReference>
<evidence type="ECO:0008006" key="5">
    <source>
        <dbReference type="Google" id="ProtNLM"/>
    </source>
</evidence>
<evidence type="ECO:0000313" key="4">
    <source>
        <dbReference type="Proteomes" id="UP000069940"/>
    </source>
</evidence>
<feature type="chain" id="PRO_5047354297" description="Secreted protein" evidence="2">
    <location>
        <begin position="37"/>
        <end position="331"/>
    </location>
</feature>
<organism evidence="3 4">
    <name type="scientific">Aedes albopictus</name>
    <name type="common">Asian tiger mosquito</name>
    <name type="synonym">Stegomyia albopicta</name>
    <dbReference type="NCBI Taxonomy" id="7160"/>
    <lineage>
        <taxon>Eukaryota</taxon>
        <taxon>Metazoa</taxon>
        <taxon>Ecdysozoa</taxon>
        <taxon>Arthropoda</taxon>
        <taxon>Hexapoda</taxon>
        <taxon>Insecta</taxon>
        <taxon>Pterygota</taxon>
        <taxon>Neoptera</taxon>
        <taxon>Endopterygota</taxon>
        <taxon>Diptera</taxon>
        <taxon>Nematocera</taxon>
        <taxon>Culicoidea</taxon>
        <taxon>Culicidae</taxon>
        <taxon>Culicinae</taxon>
        <taxon>Aedini</taxon>
        <taxon>Aedes</taxon>
        <taxon>Stegomyia</taxon>
    </lineage>
</organism>
<evidence type="ECO:0000256" key="1">
    <source>
        <dbReference type="SAM" id="Coils"/>
    </source>
</evidence>
<evidence type="ECO:0000313" key="3">
    <source>
        <dbReference type="EnsemblMetazoa" id="AALFPA23_011775.P16726"/>
    </source>
</evidence>
<dbReference type="Proteomes" id="UP000069940">
    <property type="component" value="Unassembled WGS sequence"/>
</dbReference>
<accession>A0ABM1YSH9</accession>
<sequence length="331" mass="37464">MCLINQRSLFGQSSPKMPVSYDFVILLALFIVLARSHPLPEETAGDASNKCTLSEEDLSNLKSAIYSAASAKSSETAILSNDTLTACPMLSNFTEMLKTVATDMEVLKTQGVSNAEVELLRESFEEKLNELAKNKDIFERQAGQEASKTEGAMVEKINQLQLQMTKLQEEIEQQTKQMYADMIEYVFQRLKTNDTDAIDSYAQILFKAKMHDLFMKLKTDRWVLWNMLNYVEQKKDKLVGKRVLNTVINQVISLNRSNPDELEIGKHSLVNLLCWTSTAKTVYGAVQEDQKMFYLTKLYFPAEKGCTECKDVTSRTLCSNTYPKSIAKAYG</sequence>